<dbReference type="AlphaFoldDB" id="A0A2T4ULW4"/>
<dbReference type="GO" id="GO:0004016">
    <property type="term" value="F:adenylate cyclase activity"/>
    <property type="evidence" value="ECO:0007669"/>
    <property type="project" value="UniProtKB-ARBA"/>
</dbReference>
<reference evidence="11 12" key="1">
    <citation type="submission" date="2018-03" db="EMBL/GenBank/DDBJ databases">
        <title>Aquarubrobacter algicola gen. nov., sp. nov., a novel actinobacterium isolated from shallow eutrophic lake during the end of cyanobacterial harmful algal blooms.</title>
        <authorList>
            <person name="Chun S.J."/>
        </authorList>
    </citation>
    <scope>NUCLEOTIDE SEQUENCE [LARGE SCALE GENOMIC DNA]</scope>
    <source>
        <strain evidence="11 12">Seoho-28</strain>
    </source>
</reference>
<keyword evidence="12" id="KW-1185">Reference proteome</keyword>
<dbReference type="CDD" id="cd06225">
    <property type="entry name" value="HAMP"/>
    <property type="match status" value="1"/>
</dbReference>
<dbReference type="OrthoDB" id="9757990at2"/>
<dbReference type="InterPro" id="IPR001054">
    <property type="entry name" value="A/G_cyclase"/>
</dbReference>
<comment type="subcellular location">
    <subcellularLocation>
        <location evidence="1">Cell membrane</location>
        <topology evidence="1">Multi-pass membrane protein</topology>
    </subcellularLocation>
</comment>
<keyword evidence="4 8" id="KW-0812">Transmembrane</keyword>
<feature type="region of interest" description="Disordered" evidence="7">
    <location>
        <begin position="500"/>
        <end position="527"/>
    </location>
</feature>
<dbReference type="CDD" id="cd07302">
    <property type="entry name" value="CHD"/>
    <property type="match status" value="1"/>
</dbReference>
<dbReference type="InterPro" id="IPR050697">
    <property type="entry name" value="Adenylyl/Guanylyl_Cyclase_3/4"/>
</dbReference>
<sequence length="527" mass="56441">MFRAPLRFAFRRLGRRYPRIAMVVQFQFAHAIVMGGVGLLLLYVPMSGGEFGRIVAVSQGLLLLENVLAVRAAWALVRPADPWLRGDRSPSAAVAAFRALAGLPVAFLRSRRWWLVWSLLPVSAYITWEIDEGWWPTLPIIVAGAAVVLLYGALLRLLALELMLRPVLERLSLDLPDDAPLGRATLPLQRRLLLVLPAINIITGVVVSGLASPGQDGLLALGFGVVLAVGVAFTLSFELSLLLARSIVEPLSDLRAGADAVARGDLDVHVPVLGTDEAGALAMSFNRMVAGLRERERLHGALAAFVDPQLTDRVLAEGHELPGEEVEVSVLFLDIRGFTQFAERASAAEVVARLNDFYGVVVPELLAHGGHVNAFMGDGLLAVFGAPTPLPDHADRAVAAALRVAELVRDRYGEELRIGVGVNSGPVVAGTIGGGGRVDFTVIGDPVNTAARVEEATRTTGDDVLLTAGTRALLTRDHGPFVAREEIALKGKRDPVTLYAPSEDLTAERERSMGRHGVADPARVARP</sequence>
<evidence type="ECO:0000256" key="6">
    <source>
        <dbReference type="ARBA" id="ARBA00023136"/>
    </source>
</evidence>
<comment type="caution">
    <text evidence="11">The sequence shown here is derived from an EMBL/GenBank/DDBJ whole genome shotgun (WGS) entry which is preliminary data.</text>
</comment>
<dbReference type="Gene3D" id="3.30.70.1230">
    <property type="entry name" value="Nucleotide cyclase"/>
    <property type="match status" value="1"/>
</dbReference>
<feature type="domain" description="Guanylate cyclase" evidence="9">
    <location>
        <begin position="329"/>
        <end position="454"/>
    </location>
</feature>
<dbReference type="InterPro" id="IPR003660">
    <property type="entry name" value="HAMP_dom"/>
</dbReference>
<dbReference type="PROSITE" id="PS50885">
    <property type="entry name" value="HAMP"/>
    <property type="match status" value="1"/>
</dbReference>
<keyword evidence="6 8" id="KW-0472">Membrane</keyword>
<evidence type="ECO:0000256" key="7">
    <source>
        <dbReference type="SAM" id="MobiDB-lite"/>
    </source>
</evidence>
<gene>
    <name evidence="11" type="ORF">C7Y72_11605</name>
</gene>
<dbReference type="Gene3D" id="6.10.340.10">
    <property type="match status" value="1"/>
</dbReference>
<evidence type="ECO:0000259" key="10">
    <source>
        <dbReference type="PROSITE" id="PS50885"/>
    </source>
</evidence>
<dbReference type="Proteomes" id="UP000240739">
    <property type="component" value="Unassembled WGS sequence"/>
</dbReference>
<dbReference type="PANTHER" id="PTHR43081">
    <property type="entry name" value="ADENYLATE CYCLASE, TERMINAL-DIFFERENTIATION SPECIFIC-RELATED"/>
    <property type="match status" value="1"/>
</dbReference>
<dbReference type="GO" id="GO:0005886">
    <property type="term" value="C:plasma membrane"/>
    <property type="evidence" value="ECO:0007669"/>
    <property type="project" value="UniProtKB-SubCell"/>
</dbReference>
<dbReference type="SMART" id="SM00304">
    <property type="entry name" value="HAMP"/>
    <property type="match status" value="1"/>
</dbReference>
<evidence type="ECO:0000256" key="2">
    <source>
        <dbReference type="ARBA" id="ARBA00005381"/>
    </source>
</evidence>
<evidence type="ECO:0000256" key="8">
    <source>
        <dbReference type="SAM" id="Phobius"/>
    </source>
</evidence>
<feature type="transmembrane region" description="Helical" evidence="8">
    <location>
        <begin position="134"/>
        <end position="155"/>
    </location>
</feature>
<dbReference type="PANTHER" id="PTHR43081:SF17">
    <property type="entry name" value="BLL5647 PROTEIN"/>
    <property type="match status" value="1"/>
</dbReference>
<feature type="transmembrane region" description="Helical" evidence="8">
    <location>
        <begin position="20"/>
        <end position="44"/>
    </location>
</feature>
<accession>A0A2T4ULW4</accession>
<evidence type="ECO:0000313" key="11">
    <source>
        <dbReference type="EMBL" id="PTL60237.1"/>
    </source>
</evidence>
<evidence type="ECO:0000313" key="12">
    <source>
        <dbReference type="Proteomes" id="UP000240739"/>
    </source>
</evidence>
<dbReference type="GO" id="GO:0035556">
    <property type="term" value="P:intracellular signal transduction"/>
    <property type="evidence" value="ECO:0007669"/>
    <property type="project" value="InterPro"/>
</dbReference>
<dbReference type="PROSITE" id="PS50125">
    <property type="entry name" value="GUANYLATE_CYCLASE_2"/>
    <property type="match status" value="1"/>
</dbReference>
<dbReference type="Pfam" id="PF00211">
    <property type="entry name" value="Guanylate_cyc"/>
    <property type="match status" value="1"/>
</dbReference>
<organism evidence="11 12">
    <name type="scientific">Paraconexibacter algicola</name>
    <dbReference type="NCBI Taxonomy" id="2133960"/>
    <lineage>
        <taxon>Bacteria</taxon>
        <taxon>Bacillati</taxon>
        <taxon>Actinomycetota</taxon>
        <taxon>Thermoleophilia</taxon>
        <taxon>Solirubrobacterales</taxon>
        <taxon>Paraconexibacteraceae</taxon>
        <taxon>Paraconexibacter</taxon>
    </lineage>
</organism>
<feature type="transmembrane region" description="Helical" evidence="8">
    <location>
        <begin position="217"/>
        <end position="237"/>
    </location>
</feature>
<dbReference type="SMART" id="SM00044">
    <property type="entry name" value="CYCc"/>
    <property type="match status" value="1"/>
</dbReference>
<evidence type="ECO:0000259" key="9">
    <source>
        <dbReference type="PROSITE" id="PS50125"/>
    </source>
</evidence>
<keyword evidence="5 8" id="KW-1133">Transmembrane helix</keyword>
<evidence type="ECO:0000256" key="1">
    <source>
        <dbReference type="ARBA" id="ARBA00004651"/>
    </source>
</evidence>
<protein>
    <submittedName>
        <fullName evidence="11">Adenylate/guanylate cyclase domain-containing protein</fullName>
    </submittedName>
</protein>
<comment type="similarity">
    <text evidence="2">Belongs to the adenylyl cyclase class-3 family.</text>
</comment>
<feature type="domain" description="HAMP" evidence="10">
    <location>
        <begin position="245"/>
        <end position="297"/>
    </location>
</feature>
<feature type="transmembrane region" description="Helical" evidence="8">
    <location>
        <begin position="192"/>
        <end position="211"/>
    </location>
</feature>
<dbReference type="GO" id="GO:0006171">
    <property type="term" value="P:cAMP biosynthetic process"/>
    <property type="evidence" value="ECO:0007669"/>
    <property type="project" value="TreeGrafter"/>
</dbReference>
<proteinExistence type="inferred from homology"/>
<evidence type="ECO:0000256" key="4">
    <source>
        <dbReference type="ARBA" id="ARBA00022692"/>
    </source>
</evidence>
<dbReference type="EMBL" id="PYYB01000001">
    <property type="protein sequence ID" value="PTL60237.1"/>
    <property type="molecule type" value="Genomic_DNA"/>
</dbReference>
<evidence type="ECO:0000256" key="5">
    <source>
        <dbReference type="ARBA" id="ARBA00022989"/>
    </source>
</evidence>
<dbReference type="InterPro" id="IPR029787">
    <property type="entry name" value="Nucleotide_cyclase"/>
</dbReference>
<name>A0A2T4ULW4_9ACTN</name>
<dbReference type="RefSeq" id="WP_107568882.1">
    <property type="nucleotide sequence ID" value="NZ_PYYB01000001.1"/>
</dbReference>
<dbReference type="Pfam" id="PF00672">
    <property type="entry name" value="HAMP"/>
    <property type="match status" value="1"/>
</dbReference>
<keyword evidence="3" id="KW-1003">Cell membrane</keyword>
<evidence type="ECO:0000256" key="3">
    <source>
        <dbReference type="ARBA" id="ARBA00022475"/>
    </source>
</evidence>
<dbReference type="SUPFAM" id="SSF158472">
    <property type="entry name" value="HAMP domain-like"/>
    <property type="match status" value="1"/>
</dbReference>
<dbReference type="SUPFAM" id="SSF55073">
    <property type="entry name" value="Nucleotide cyclase"/>
    <property type="match status" value="1"/>
</dbReference>